<dbReference type="Proteomes" id="UP000191171">
    <property type="component" value="Unassembled WGS sequence"/>
</dbReference>
<accession>A0A1S8KI75</accession>
<organism evidence="1 2">
    <name type="scientific">Enterococcus faecium</name>
    <name type="common">Streptococcus faecium</name>
    <dbReference type="NCBI Taxonomy" id="1352"/>
    <lineage>
        <taxon>Bacteria</taxon>
        <taxon>Bacillati</taxon>
        <taxon>Bacillota</taxon>
        <taxon>Bacilli</taxon>
        <taxon>Lactobacillales</taxon>
        <taxon>Enterococcaceae</taxon>
        <taxon>Enterococcus</taxon>
    </lineage>
</organism>
<dbReference type="EMBL" id="MVGJ01000306">
    <property type="protein sequence ID" value="OOL79469.1"/>
    <property type="molecule type" value="Genomic_DNA"/>
</dbReference>
<evidence type="ECO:0000313" key="2">
    <source>
        <dbReference type="Proteomes" id="UP000191171"/>
    </source>
</evidence>
<protein>
    <submittedName>
        <fullName evidence="1">Uncharacterized protein</fullName>
    </submittedName>
</protein>
<proteinExistence type="predicted"/>
<feature type="non-terminal residue" evidence="1">
    <location>
        <position position="45"/>
    </location>
</feature>
<gene>
    <name evidence="1" type="ORF">B1P95_16420</name>
</gene>
<sequence>MARPVLEAMDMDTLTKGRYVQLLARGYSPKDVFKSLSKGTDMEKE</sequence>
<evidence type="ECO:0000313" key="1">
    <source>
        <dbReference type="EMBL" id="OOL79469.1"/>
    </source>
</evidence>
<name>A0A1S8KI75_ENTFC</name>
<comment type="caution">
    <text evidence="1">The sequence shown here is derived from an EMBL/GenBank/DDBJ whole genome shotgun (WGS) entry which is preliminary data.</text>
</comment>
<reference evidence="1 2" key="1">
    <citation type="submission" date="2017-02" db="EMBL/GenBank/DDBJ databases">
        <title>Clonality and virulence of isolates of VRE in Hematopoietic Stem Cell Transplanted (HSCT) patients.</title>
        <authorList>
            <person name="Marchi A.P."/>
            <person name="Martins R.C."/>
            <person name="Marie S.K."/>
            <person name="Levin A.S."/>
            <person name="Costa S.F."/>
        </authorList>
    </citation>
    <scope>NUCLEOTIDE SEQUENCE [LARGE SCALE GENOMIC DNA]</scope>
    <source>
        <strain evidence="1 2">LIM1759</strain>
    </source>
</reference>
<dbReference type="AlphaFoldDB" id="A0A1S8KI75"/>